<feature type="region of interest" description="Disordered" evidence="1">
    <location>
        <begin position="66"/>
        <end position="112"/>
    </location>
</feature>
<dbReference type="GO" id="GO:0016020">
    <property type="term" value="C:membrane"/>
    <property type="evidence" value="ECO:0007669"/>
    <property type="project" value="TreeGrafter"/>
</dbReference>
<dbReference type="OrthoDB" id="4034134at2759"/>
<keyword evidence="2" id="KW-0472">Membrane</keyword>
<organism evidence="3 4">
    <name type="scientific">Penicillium chermesinum</name>
    <dbReference type="NCBI Taxonomy" id="63820"/>
    <lineage>
        <taxon>Eukaryota</taxon>
        <taxon>Fungi</taxon>
        <taxon>Dikarya</taxon>
        <taxon>Ascomycota</taxon>
        <taxon>Pezizomycotina</taxon>
        <taxon>Eurotiomycetes</taxon>
        <taxon>Eurotiomycetidae</taxon>
        <taxon>Eurotiales</taxon>
        <taxon>Aspergillaceae</taxon>
        <taxon>Penicillium</taxon>
    </lineage>
</organism>
<reference evidence="3" key="1">
    <citation type="submission" date="2022-11" db="EMBL/GenBank/DDBJ databases">
        <authorList>
            <person name="Petersen C."/>
        </authorList>
    </citation>
    <scope>NUCLEOTIDE SEQUENCE</scope>
    <source>
        <strain evidence="3">IBT 19713</strain>
    </source>
</reference>
<gene>
    <name evidence="3" type="ORF">N7468_003368</name>
</gene>
<dbReference type="InterPro" id="IPR038872">
    <property type="entry name" value="Put_GTT3"/>
</dbReference>
<keyword evidence="4" id="KW-1185">Reference proteome</keyword>
<dbReference type="Proteomes" id="UP001150941">
    <property type="component" value="Unassembled WGS sequence"/>
</dbReference>
<sequence>MSTALPFLNKLRKPELVELAQRTDLKSYRDLTKPDLVLALDKHLLDNQSAFENDKTFAEYYKRLPSSSPVKNESSVEVASTARTPGRKPKQPKETRHPAAPPPRTASRSSRVQAVVDAVHLPPSPAVVTDAIDRQTRRVRRGLDQAWIASGVQEHTDSVRANLSSLKAVFTVIILLEAAFLLRDIIPLAYVTTTPAVPAVHLPSLPIKLPDLFVLLTASFWAPFSLWTLTNLALPLVAAYFFNLSWHAATGGQVRRTRSTTSQASFDPLAFSIAKAVLVYKVYVDHFRFFDVFSYEAIAVVNEAVPGGYSGVLAGTAIGVIGTLYEAILRR</sequence>
<comment type="caution">
    <text evidence="3">The sequence shown here is derived from an EMBL/GenBank/DDBJ whole genome shotgun (WGS) entry which is preliminary data.</text>
</comment>
<dbReference type="EMBL" id="JAPQKS010000003">
    <property type="protein sequence ID" value="KAJ5238749.1"/>
    <property type="molecule type" value="Genomic_DNA"/>
</dbReference>
<dbReference type="GeneID" id="83199968"/>
<feature type="transmembrane region" description="Helical" evidence="2">
    <location>
        <begin position="304"/>
        <end position="325"/>
    </location>
</feature>
<accession>A0A9W9TTB0</accession>
<keyword evidence="2" id="KW-0812">Transmembrane</keyword>
<evidence type="ECO:0000256" key="2">
    <source>
        <dbReference type="SAM" id="Phobius"/>
    </source>
</evidence>
<protein>
    <recommendedName>
        <fullName evidence="5">Rho termination factor N-terminal domain-containing protein</fullName>
    </recommendedName>
</protein>
<evidence type="ECO:0000313" key="4">
    <source>
        <dbReference type="Proteomes" id="UP001150941"/>
    </source>
</evidence>
<dbReference type="PANTHER" id="PTHR41807:SF1">
    <property type="entry name" value="GLUTATHIONE TRANSFERASE 3"/>
    <property type="match status" value="1"/>
</dbReference>
<dbReference type="RefSeq" id="XP_058331668.1">
    <property type="nucleotide sequence ID" value="XM_058472665.1"/>
</dbReference>
<evidence type="ECO:0000256" key="1">
    <source>
        <dbReference type="SAM" id="MobiDB-lite"/>
    </source>
</evidence>
<feature type="transmembrane region" description="Helical" evidence="2">
    <location>
        <begin position="212"/>
        <end position="243"/>
    </location>
</feature>
<feature type="compositionally biased region" description="Polar residues" evidence="1">
    <location>
        <begin position="66"/>
        <end position="83"/>
    </location>
</feature>
<feature type="transmembrane region" description="Helical" evidence="2">
    <location>
        <begin position="264"/>
        <end position="284"/>
    </location>
</feature>
<reference evidence="3" key="2">
    <citation type="journal article" date="2023" name="IMA Fungus">
        <title>Comparative genomic study of the Penicillium genus elucidates a diverse pangenome and 15 lateral gene transfer events.</title>
        <authorList>
            <person name="Petersen C."/>
            <person name="Sorensen T."/>
            <person name="Nielsen M.R."/>
            <person name="Sondergaard T.E."/>
            <person name="Sorensen J.L."/>
            <person name="Fitzpatrick D.A."/>
            <person name="Frisvad J.C."/>
            <person name="Nielsen K.L."/>
        </authorList>
    </citation>
    <scope>NUCLEOTIDE SEQUENCE</scope>
    <source>
        <strain evidence="3">IBT 19713</strain>
    </source>
</reference>
<name>A0A9W9TTB0_9EURO</name>
<dbReference type="PANTHER" id="PTHR41807">
    <property type="entry name" value="GLUTATHIONE TRANSFERASE 3"/>
    <property type="match status" value="1"/>
</dbReference>
<dbReference type="AlphaFoldDB" id="A0A9W9TTB0"/>
<evidence type="ECO:0008006" key="5">
    <source>
        <dbReference type="Google" id="ProtNLM"/>
    </source>
</evidence>
<proteinExistence type="predicted"/>
<evidence type="ECO:0000313" key="3">
    <source>
        <dbReference type="EMBL" id="KAJ5238749.1"/>
    </source>
</evidence>
<keyword evidence="2" id="KW-1133">Transmembrane helix</keyword>